<evidence type="ECO:0000256" key="3">
    <source>
        <dbReference type="ARBA" id="ARBA00022692"/>
    </source>
</evidence>
<evidence type="ECO:0000256" key="5">
    <source>
        <dbReference type="ARBA" id="ARBA00023136"/>
    </source>
</evidence>
<dbReference type="PANTHER" id="PTHR10057:SF0">
    <property type="entry name" value="TRANSLOCATOR PROTEIN"/>
    <property type="match status" value="1"/>
</dbReference>
<evidence type="ECO:0000256" key="6">
    <source>
        <dbReference type="SAM" id="Phobius"/>
    </source>
</evidence>
<gene>
    <name evidence="7" type="ORF">SAMN05444351_1437</name>
</gene>
<name>A0A1M5FWT2_9ACTN</name>
<evidence type="ECO:0000313" key="8">
    <source>
        <dbReference type="Proteomes" id="UP000184471"/>
    </source>
</evidence>
<comment type="subcellular location">
    <subcellularLocation>
        <location evidence="1">Membrane</location>
        <topology evidence="1">Multi-pass membrane protein</topology>
    </subcellularLocation>
</comment>
<dbReference type="PANTHER" id="PTHR10057">
    <property type="entry name" value="PERIPHERAL-TYPE BENZODIAZEPINE RECEPTOR"/>
    <property type="match status" value="1"/>
</dbReference>
<dbReference type="GO" id="GO:0016020">
    <property type="term" value="C:membrane"/>
    <property type="evidence" value="ECO:0007669"/>
    <property type="project" value="UniProtKB-SubCell"/>
</dbReference>
<dbReference type="CDD" id="cd15904">
    <property type="entry name" value="TSPO_MBR"/>
    <property type="match status" value="1"/>
</dbReference>
<sequence>MRASPAVSASVPVVLTALVGTAGTDVSSDWYRRLDTPRWQPPGPVFGIAWTALYALMAVAGARAGRSGRGFRRAYAANLALNAAWPWVFFRAHRPPLAAAEAALLATSTADLARRAWSVDRTAGALLLPYAGWTAFATALSTEIARRNRA</sequence>
<dbReference type="Pfam" id="PF03073">
    <property type="entry name" value="TspO_MBR"/>
    <property type="match status" value="1"/>
</dbReference>
<protein>
    <submittedName>
        <fullName evidence="7">TspO and MBR related proteins</fullName>
    </submittedName>
</protein>
<keyword evidence="8" id="KW-1185">Reference proteome</keyword>
<reference evidence="7 8" key="1">
    <citation type="submission" date="2016-11" db="EMBL/GenBank/DDBJ databases">
        <authorList>
            <person name="Jaros S."/>
            <person name="Januszkiewicz K."/>
            <person name="Wedrychowicz H."/>
        </authorList>
    </citation>
    <scope>NUCLEOTIDE SEQUENCE [LARGE SCALE GENOMIC DNA]</scope>
    <source>
        <strain evidence="7 8">DSM 45408</strain>
    </source>
</reference>
<evidence type="ECO:0000313" key="7">
    <source>
        <dbReference type="EMBL" id="SHF95913.1"/>
    </source>
</evidence>
<accession>A0A1M5FWT2</accession>
<proteinExistence type="inferred from homology"/>
<organism evidence="7 8">
    <name type="scientific">Geodermatophilus nigrescens</name>
    <dbReference type="NCBI Taxonomy" id="1070870"/>
    <lineage>
        <taxon>Bacteria</taxon>
        <taxon>Bacillati</taxon>
        <taxon>Actinomycetota</taxon>
        <taxon>Actinomycetes</taxon>
        <taxon>Geodermatophilales</taxon>
        <taxon>Geodermatophilaceae</taxon>
        <taxon>Geodermatophilus</taxon>
    </lineage>
</organism>
<evidence type="ECO:0000256" key="2">
    <source>
        <dbReference type="ARBA" id="ARBA00007524"/>
    </source>
</evidence>
<dbReference type="EMBL" id="FQVX01000001">
    <property type="protein sequence ID" value="SHF95913.1"/>
    <property type="molecule type" value="Genomic_DNA"/>
</dbReference>
<keyword evidence="5 6" id="KW-0472">Membrane</keyword>
<dbReference type="STRING" id="1070870.SAMN05444351_1437"/>
<dbReference type="OrthoDB" id="9795496at2"/>
<dbReference type="GO" id="GO:0033013">
    <property type="term" value="P:tetrapyrrole metabolic process"/>
    <property type="evidence" value="ECO:0007669"/>
    <property type="project" value="UniProtKB-ARBA"/>
</dbReference>
<keyword evidence="4 6" id="KW-1133">Transmembrane helix</keyword>
<evidence type="ECO:0000256" key="4">
    <source>
        <dbReference type="ARBA" id="ARBA00022989"/>
    </source>
</evidence>
<dbReference type="Proteomes" id="UP000184471">
    <property type="component" value="Unassembled WGS sequence"/>
</dbReference>
<dbReference type="Gene3D" id="1.20.1260.100">
    <property type="entry name" value="TspO/MBR protein"/>
    <property type="match status" value="1"/>
</dbReference>
<dbReference type="InterPro" id="IPR038330">
    <property type="entry name" value="TspO/MBR-related_sf"/>
</dbReference>
<dbReference type="PIRSF" id="PIRSF005859">
    <property type="entry name" value="PBR"/>
    <property type="match status" value="1"/>
</dbReference>
<feature type="transmembrane region" description="Helical" evidence="6">
    <location>
        <begin position="45"/>
        <end position="65"/>
    </location>
</feature>
<dbReference type="FunFam" id="1.20.1260.100:FF:000001">
    <property type="entry name" value="translocator protein 2"/>
    <property type="match status" value="1"/>
</dbReference>
<dbReference type="InterPro" id="IPR004307">
    <property type="entry name" value="TspO_MBR"/>
</dbReference>
<keyword evidence="3 6" id="KW-0812">Transmembrane</keyword>
<evidence type="ECO:0000256" key="1">
    <source>
        <dbReference type="ARBA" id="ARBA00004141"/>
    </source>
</evidence>
<dbReference type="AlphaFoldDB" id="A0A1M5FWT2"/>
<comment type="similarity">
    <text evidence="2">Belongs to the TspO/BZRP family.</text>
</comment>